<reference evidence="19" key="1">
    <citation type="journal article" date="2004" name="Nature">
        <title>Genome duplication in the teleost fish Tetraodon nigroviridis reveals the early vertebrate proto-karyotype.</title>
        <authorList>
            <person name="Jaillon O."/>
            <person name="Aury J.-M."/>
            <person name="Brunet F."/>
            <person name="Petit J.-L."/>
            <person name="Stange-Thomann N."/>
            <person name="Mauceli E."/>
            <person name="Bouneau L."/>
            <person name="Fischer C."/>
            <person name="Ozouf-Costaz C."/>
            <person name="Bernot A."/>
            <person name="Nicaud S."/>
            <person name="Jaffe D."/>
            <person name="Fisher S."/>
            <person name="Lutfalla G."/>
            <person name="Dossat C."/>
            <person name="Segurens B."/>
            <person name="Dasilva C."/>
            <person name="Salanoubat M."/>
            <person name="Levy M."/>
            <person name="Boudet N."/>
            <person name="Castellano S."/>
            <person name="Anthouard V."/>
            <person name="Jubin C."/>
            <person name="Castelli V."/>
            <person name="Katinka M."/>
            <person name="Vacherie B."/>
            <person name="Biemont C."/>
            <person name="Skalli Z."/>
            <person name="Cattolico L."/>
            <person name="Poulain J."/>
            <person name="De Berardinis V."/>
            <person name="Cruaud C."/>
            <person name="Duprat S."/>
            <person name="Brottier P."/>
            <person name="Coutanceau J.-P."/>
            <person name="Gouzy J."/>
            <person name="Parra G."/>
            <person name="Lardier G."/>
            <person name="Chapple C."/>
            <person name="McKernan K.J."/>
            <person name="McEwan P."/>
            <person name="Bosak S."/>
            <person name="Kellis M."/>
            <person name="Volff J.-N."/>
            <person name="Guigo R."/>
            <person name="Zody M.C."/>
            <person name="Mesirov J."/>
            <person name="Lindblad-Toh K."/>
            <person name="Birren B."/>
            <person name="Nusbaum C."/>
            <person name="Kahn D."/>
            <person name="Robinson-Rechavi M."/>
            <person name="Laudet V."/>
            <person name="Schachter V."/>
            <person name="Quetier F."/>
            <person name="Saurin W."/>
            <person name="Scarpelli C."/>
            <person name="Wincker P."/>
            <person name="Lander E.S."/>
            <person name="Weissenbach J."/>
            <person name="Roest Crollius H."/>
        </authorList>
    </citation>
    <scope>NUCLEOTIDE SEQUENCE [LARGE SCALE GENOMIC DNA]</scope>
</reference>
<keyword evidence="11 17" id="KW-1133">Transmembrane helix</keyword>
<keyword evidence="6" id="KW-0813">Transport</keyword>
<accession>Q4SF80</accession>
<dbReference type="GO" id="GO:0055056">
    <property type="term" value="F:D-glucose transmembrane transporter activity"/>
    <property type="evidence" value="ECO:0007669"/>
    <property type="project" value="TreeGrafter"/>
</dbReference>
<evidence type="ECO:0000256" key="8">
    <source>
        <dbReference type="ARBA" id="ARBA00022490"/>
    </source>
</evidence>
<feature type="transmembrane region" description="Helical" evidence="17">
    <location>
        <begin position="293"/>
        <end position="316"/>
    </location>
</feature>
<name>Q4SF80_TETNG</name>
<evidence type="ECO:0000256" key="2">
    <source>
        <dbReference type="ARBA" id="ARBA00004496"/>
    </source>
</evidence>
<dbReference type="Pfam" id="PF00083">
    <property type="entry name" value="Sugar_tr"/>
    <property type="match status" value="2"/>
</dbReference>
<evidence type="ECO:0000256" key="1">
    <source>
        <dbReference type="ARBA" id="ARBA00000618"/>
    </source>
</evidence>
<evidence type="ECO:0000256" key="10">
    <source>
        <dbReference type="ARBA" id="ARBA00022692"/>
    </source>
</evidence>
<evidence type="ECO:0000256" key="15">
    <source>
        <dbReference type="ARBA" id="ARBA00030470"/>
    </source>
</evidence>
<comment type="function">
    <text evidence="16">Insulin-regulated facilitative glucose transporter, which plays a key role in removal of glucose from circulation. Response to insulin is regulated by its intracellular localization: in the absence of insulin, it is efficiently retained intracellularly within storage compartments in muscle and fat cells. Upon insulin stimulation, translocates from these compartments to the cell surface where it transports glucose from the extracellular milieu into the cell.</text>
</comment>
<feature type="domain" description="Major facilitator superfamily (MFS) profile" evidence="18">
    <location>
        <begin position="10"/>
        <end position="521"/>
    </location>
</feature>
<dbReference type="InterPro" id="IPR020846">
    <property type="entry name" value="MFS_dom"/>
</dbReference>
<dbReference type="GO" id="GO:0070837">
    <property type="term" value="P:dehydroascorbic acid transport"/>
    <property type="evidence" value="ECO:0007669"/>
    <property type="project" value="TreeGrafter"/>
</dbReference>
<dbReference type="PRINTS" id="PR00171">
    <property type="entry name" value="SUGRTRNSPORT"/>
</dbReference>
<dbReference type="PANTHER" id="PTHR23503">
    <property type="entry name" value="SOLUTE CARRIER FAMILY 2"/>
    <property type="match status" value="1"/>
</dbReference>
<evidence type="ECO:0000256" key="6">
    <source>
        <dbReference type="ARBA" id="ARBA00022448"/>
    </source>
</evidence>
<evidence type="ECO:0000256" key="17">
    <source>
        <dbReference type="SAM" id="Phobius"/>
    </source>
</evidence>
<feature type="transmembrane region" description="Helical" evidence="17">
    <location>
        <begin position="497"/>
        <end position="515"/>
    </location>
</feature>
<keyword evidence="13" id="KW-0564">Palmitate</keyword>
<dbReference type="InterPro" id="IPR036259">
    <property type="entry name" value="MFS_trans_sf"/>
</dbReference>
<feature type="transmembrane region" description="Helical" evidence="17">
    <location>
        <begin position="468"/>
        <end position="491"/>
    </location>
</feature>
<comment type="catalytic activity">
    <reaction evidence="1">
        <text>D-glucose(out) = D-glucose(in)</text>
        <dbReference type="Rhea" id="RHEA:60376"/>
        <dbReference type="ChEBI" id="CHEBI:4167"/>
    </reaction>
</comment>
<dbReference type="KEGG" id="tng:GSTEN00019219G001"/>
<keyword evidence="14" id="KW-0449">Lipoprotein</keyword>
<dbReference type="PANTHER" id="PTHR23503:SF120">
    <property type="entry name" value="SOLUTE CARRIER FAMILY 2, FACILITATED GLUCOSE TRANSPORTER MEMBER 4"/>
    <property type="match status" value="1"/>
</dbReference>
<evidence type="ECO:0000313" key="19">
    <source>
        <dbReference type="EMBL" id="CAG00702.1"/>
    </source>
</evidence>
<keyword evidence="7" id="KW-1003">Cell membrane</keyword>
<sequence>QAVTGTFVLSVFTAVLGSLQFGYNIGVINAPQKRIEAEYNATWIHRYGEPIPAGTLTSLWSLSVAIFSIGGMLSSFCVGFVSEWLGSSVAPFEMMILGRFIIGAYCGGCLPDEWKDCDRGGVLIRRVLPAGLASGLTPMYVGEIAPTSLRGALGTLHQLAIVTGILIAQVRPRGRSNQTFGVVFEPGMSLPVQILGLEELLGSEDLWPILLGVTVVPTVLQMSFLPFCPESPRFLYIVRCQEHQAKRGLKRLTGRLDVGDMLAEMKEEKRKMEMERKVSILELFRSPAYRQPMVISILLQLSQQLSGINAIFYYSTSIFMKAGVQSPVYATIGAGVVNCAFTVVSVIRLISTWLKCATLTRDSSKMTISIFCVVNCNPVANVRSFPSSQLFLIERMGRRTLHMIGLGGMCACAVVMTAALALLDSVPWMSYISMLSIYSFVAFFEVGPGPIPWFFVAELFSQGPRPAAMAVAGFCNWTANFIVGMCFQYVANLCGPYVFLIFAALLLFFLIFTFFRVPETRGKTFDQIAADFHRR</sequence>
<dbReference type="GO" id="GO:0046323">
    <property type="term" value="P:D-glucose import"/>
    <property type="evidence" value="ECO:0007669"/>
    <property type="project" value="TreeGrafter"/>
</dbReference>
<evidence type="ECO:0000256" key="5">
    <source>
        <dbReference type="ARBA" id="ARBA00015975"/>
    </source>
</evidence>
<evidence type="ECO:0000256" key="9">
    <source>
        <dbReference type="ARBA" id="ARBA00022597"/>
    </source>
</evidence>
<comment type="similarity">
    <text evidence="4">Belongs to the major facilitator superfamily. Sugar transporter (TC 2.A.1.1) family. Glucose transporter subfamily.</text>
</comment>
<evidence type="ECO:0000256" key="4">
    <source>
        <dbReference type="ARBA" id="ARBA00007004"/>
    </source>
</evidence>
<dbReference type="Gene3D" id="1.20.1250.20">
    <property type="entry name" value="MFS general substrate transporter like domains"/>
    <property type="match status" value="3"/>
</dbReference>
<proteinExistence type="inferred from homology"/>
<feature type="transmembrane region" description="Helical" evidence="17">
    <location>
        <begin position="59"/>
        <end position="82"/>
    </location>
</feature>
<keyword evidence="10 17" id="KW-0812">Transmembrane</keyword>
<dbReference type="InterPro" id="IPR005828">
    <property type="entry name" value="MFS_sugar_transport-like"/>
</dbReference>
<evidence type="ECO:0000256" key="13">
    <source>
        <dbReference type="ARBA" id="ARBA00023139"/>
    </source>
</evidence>
<feature type="transmembrane region" description="Helical" evidence="17">
    <location>
        <begin position="6"/>
        <end position="25"/>
    </location>
</feature>
<feature type="transmembrane region" description="Helical" evidence="17">
    <location>
        <begin position="435"/>
        <end position="456"/>
    </location>
</feature>
<keyword evidence="8" id="KW-0963">Cytoplasm</keyword>
<feature type="non-terminal residue" evidence="19">
    <location>
        <position position="1"/>
    </location>
</feature>
<dbReference type="GO" id="GO:0048471">
    <property type="term" value="C:perinuclear region of cytoplasm"/>
    <property type="evidence" value="ECO:0007669"/>
    <property type="project" value="TreeGrafter"/>
</dbReference>
<protein>
    <recommendedName>
        <fullName evidence="5">Solute carrier family 2, facilitated glucose transporter member 4</fullName>
    </recommendedName>
    <alternativeName>
        <fullName evidence="15">Glucose transporter type 4, insulin-responsive</fullName>
    </alternativeName>
</protein>
<comment type="caution">
    <text evidence="19">The sequence shown here is derived from an EMBL/GenBank/DDBJ whole genome shotgun (WGS) entry which is preliminary data.</text>
</comment>
<evidence type="ECO:0000256" key="14">
    <source>
        <dbReference type="ARBA" id="ARBA00023288"/>
    </source>
</evidence>
<comment type="subcellular location">
    <subcellularLocation>
        <location evidence="3">Cell membrane</location>
        <topology evidence="3">Multi-pass membrane protein</topology>
    </subcellularLocation>
    <subcellularLocation>
        <location evidence="2">Cytoplasm</location>
    </subcellularLocation>
</comment>
<feature type="transmembrane region" description="Helical" evidence="17">
    <location>
        <begin position="401"/>
        <end position="423"/>
    </location>
</feature>
<dbReference type="GO" id="GO:0012505">
    <property type="term" value="C:endomembrane system"/>
    <property type="evidence" value="ECO:0007669"/>
    <property type="project" value="TreeGrafter"/>
</dbReference>
<dbReference type="InterPro" id="IPR003663">
    <property type="entry name" value="Sugar/inositol_transpt"/>
</dbReference>
<gene>
    <name evidence="19" type="ORF">GSTENG00019219001</name>
</gene>
<evidence type="ECO:0000256" key="12">
    <source>
        <dbReference type="ARBA" id="ARBA00023136"/>
    </source>
</evidence>
<evidence type="ECO:0000259" key="18">
    <source>
        <dbReference type="PROSITE" id="PS50850"/>
    </source>
</evidence>
<dbReference type="InterPro" id="IPR045263">
    <property type="entry name" value="GLUT"/>
</dbReference>
<feature type="transmembrane region" description="Helical" evidence="17">
    <location>
        <begin position="328"/>
        <end position="351"/>
    </location>
</feature>
<reference evidence="19" key="2">
    <citation type="submission" date="2004-02" db="EMBL/GenBank/DDBJ databases">
        <authorList>
            <consortium name="Genoscope"/>
            <consortium name="Whitehead Institute Centre for Genome Research"/>
        </authorList>
    </citation>
    <scope>NUCLEOTIDE SEQUENCE</scope>
</reference>
<evidence type="ECO:0000256" key="3">
    <source>
        <dbReference type="ARBA" id="ARBA00004651"/>
    </source>
</evidence>
<dbReference type="OrthoDB" id="4540492at2759"/>
<dbReference type="SUPFAM" id="SSF103473">
    <property type="entry name" value="MFS general substrate transporter"/>
    <property type="match status" value="1"/>
</dbReference>
<feature type="non-terminal residue" evidence="19">
    <location>
        <position position="535"/>
    </location>
</feature>
<dbReference type="GO" id="GO:0005886">
    <property type="term" value="C:plasma membrane"/>
    <property type="evidence" value="ECO:0007669"/>
    <property type="project" value="UniProtKB-SubCell"/>
</dbReference>
<keyword evidence="9" id="KW-0762">Sugar transport</keyword>
<keyword evidence="12 17" id="KW-0472">Membrane</keyword>
<organism evidence="19">
    <name type="scientific">Tetraodon nigroviridis</name>
    <name type="common">Spotted green pufferfish</name>
    <name type="synonym">Chelonodon nigroviridis</name>
    <dbReference type="NCBI Taxonomy" id="99883"/>
    <lineage>
        <taxon>Eukaryota</taxon>
        <taxon>Metazoa</taxon>
        <taxon>Chordata</taxon>
        <taxon>Craniata</taxon>
        <taxon>Vertebrata</taxon>
        <taxon>Euteleostomi</taxon>
        <taxon>Actinopterygii</taxon>
        <taxon>Neopterygii</taxon>
        <taxon>Teleostei</taxon>
        <taxon>Neoteleostei</taxon>
        <taxon>Acanthomorphata</taxon>
        <taxon>Eupercaria</taxon>
        <taxon>Tetraodontiformes</taxon>
        <taxon>Tetradontoidea</taxon>
        <taxon>Tetraodontidae</taxon>
        <taxon>Tetraodon</taxon>
    </lineage>
</organism>
<dbReference type="PROSITE" id="PS50850">
    <property type="entry name" value="MFS"/>
    <property type="match status" value="1"/>
</dbReference>
<evidence type="ECO:0000256" key="16">
    <source>
        <dbReference type="ARBA" id="ARBA00046051"/>
    </source>
</evidence>
<evidence type="ECO:0000256" key="7">
    <source>
        <dbReference type="ARBA" id="ARBA00022475"/>
    </source>
</evidence>
<evidence type="ECO:0000256" key="11">
    <source>
        <dbReference type="ARBA" id="ARBA00022989"/>
    </source>
</evidence>
<dbReference type="EMBL" id="CAAE01014608">
    <property type="protein sequence ID" value="CAG00702.1"/>
    <property type="molecule type" value="Genomic_DNA"/>
</dbReference>
<dbReference type="AlphaFoldDB" id="Q4SF80"/>